<proteinExistence type="predicted"/>
<name>A0A9X0A5M1_9CNID</name>
<comment type="caution">
    <text evidence="2">The sequence shown here is derived from an EMBL/GenBank/DDBJ whole genome shotgun (WGS) entry which is preliminary data.</text>
</comment>
<evidence type="ECO:0000256" key="1">
    <source>
        <dbReference type="SAM" id="MobiDB-lite"/>
    </source>
</evidence>
<keyword evidence="3" id="KW-1185">Reference proteome</keyword>
<reference evidence="2" key="1">
    <citation type="submission" date="2023-01" db="EMBL/GenBank/DDBJ databases">
        <title>Genome assembly of the deep-sea coral Lophelia pertusa.</title>
        <authorList>
            <person name="Herrera S."/>
            <person name="Cordes E."/>
        </authorList>
    </citation>
    <scope>NUCLEOTIDE SEQUENCE</scope>
    <source>
        <strain evidence="2">USNM1676648</strain>
        <tissue evidence="2">Polyp</tissue>
    </source>
</reference>
<sequence>MTGCRESCNSDYPSEQCMRQERQPSRIVEEMCNYNLVVRELCEIMQVEAVRAAATDKDEMVLLKVAQKAPIGEKLEDQGFITASFRTERKNECSAMLCSNKYQSYSRLQIMMRKRTSMEGHKRGKLTMLAKKWVVEGNLNKRNGYRWRPYRKNTGKGRVKKRQLTNCRTKAAKKGSAETNTEANREVKRNEKLCG</sequence>
<accession>A0A9X0A5M1</accession>
<gene>
    <name evidence="2" type="ORF">OS493_003483</name>
</gene>
<feature type="compositionally biased region" description="Basic and acidic residues" evidence="1">
    <location>
        <begin position="183"/>
        <end position="195"/>
    </location>
</feature>
<protein>
    <submittedName>
        <fullName evidence="2">Uncharacterized protein</fullName>
    </submittedName>
</protein>
<evidence type="ECO:0000313" key="2">
    <source>
        <dbReference type="EMBL" id="KAJ7393817.1"/>
    </source>
</evidence>
<dbReference type="AlphaFoldDB" id="A0A9X0A5M1"/>
<evidence type="ECO:0000313" key="3">
    <source>
        <dbReference type="Proteomes" id="UP001163046"/>
    </source>
</evidence>
<organism evidence="2 3">
    <name type="scientific">Desmophyllum pertusum</name>
    <dbReference type="NCBI Taxonomy" id="174260"/>
    <lineage>
        <taxon>Eukaryota</taxon>
        <taxon>Metazoa</taxon>
        <taxon>Cnidaria</taxon>
        <taxon>Anthozoa</taxon>
        <taxon>Hexacorallia</taxon>
        <taxon>Scleractinia</taxon>
        <taxon>Caryophylliina</taxon>
        <taxon>Caryophylliidae</taxon>
        <taxon>Desmophyllum</taxon>
    </lineage>
</organism>
<feature type="region of interest" description="Disordered" evidence="1">
    <location>
        <begin position="168"/>
        <end position="195"/>
    </location>
</feature>
<dbReference type="Proteomes" id="UP001163046">
    <property type="component" value="Unassembled WGS sequence"/>
</dbReference>
<dbReference type="EMBL" id="MU825397">
    <property type="protein sequence ID" value="KAJ7393817.1"/>
    <property type="molecule type" value="Genomic_DNA"/>
</dbReference>